<dbReference type="InterPro" id="IPR013324">
    <property type="entry name" value="RNA_pol_sigma_r3/r4-like"/>
</dbReference>
<dbReference type="Pfam" id="PF08281">
    <property type="entry name" value="Sigma70_r4_2"/>
    <property type="match status" value="1"/>
</dbReference>
<dbReference type="PANTHER" id="PTHR43133">
    <property type="entry name" value="RNA POLYMERASE ECF-TYPE SIGMA FACTO"/>
    <property type="match status" value="1"/>
</dbReference>
<feature type="region of interest" description="Disordered" evidence="7">
    <location>
        <begin position="227"/>
        <end position="305"/>
    </location>
</feature>
<dbReference type="PANTHER" id="PTHR43133:SF65">
    <property type="entry name" value="ECF RNA POLYMERASE SIGMA FACTOR SIGG"/>
    <property type="match status" value="1"/>
</dbReference>
<dbReference type="InterPro" id="IPR013325">
    <property type="entry name" value="RNA_pol_sigma_r2"/>
</dbReference>
<proteinExistence type="inferred from homology"/>
<feature type="compositionally biased region" description="Basic and acidic residues" evidence="7">
    <location>
        <begin position="255"/>
        <end position="267"/>
    </location>
</feature>
<evidence type="ECO:0000256" key="7">
    <source>
        <dbReference type="SAM" id="MobiDB-lite"/>
    </source>
</evidence>
<protein>
    <recommendedName>
        <fullName evidence="6">RNA polymerase sigma factor</fullName>
    </recommendedName>
</protein>
<dbReference type="OrthoDB" id="2381154at2"/>
<dbReference type="KEGG" id="ccot:CCAX7_49980"/>
<name>A0A402CPR9_9BACT</name>
<evidence type="ECO:0000256" key="1">
    <source>
        <dbReference type="ARBA" id="ARBA00010641"/>
    </source>
</evidence>
<dbReference type="AlphaFoldDB" id="A0A402CPR9"/>
<feature type="compositionally biased region" description="Polar residues" evidence="7">
    <location>
        <begin position="228"/>
        <end position="238"/>
    </location>
</feature>
<evidence type="ECO:0000256" key="6">
    <source>
        <dbReference type="RuleBase" id="RU000716"/>
    </source>
</evidence>
<evidence type="ECO:0000256" key="3">
    <source>
        <dbReference type="ARBA" id="ARBA00023082"/>
    </source>
</evidence>
<dbReference type="InterPro" id="IPR007627">
    <property type="entry name" value="RNA_pol_sigma70_r2"/>
</dbReference>
<dbReference type="GO" id="GO:0006352">
    <property type="term" value="P:DNA-templated transcription initiation"/>
    <property type="evidence" value="ECO:0007669"/>
    <property type="project" value="InterPro"/>
</dbReference>
<dbReference type="CDD" id="cd06171">
    <property type="entry name" value="Sigma70_r4"/>
    <property type="match status" value="1"/>
</dbReference>
<dbReference type="SUPFAM" id="SSF88946">
    <property type="entry name" value="Sigma2 domain of RNA polymerase sigma factors"/>
    <property type="match status" value="1"/>
</dbReference>
<keyword evidence="4 6" id="KW-0238">DNA-binding</keyword>
<dbReference type="InterPro" id="IPR000838">
    <property type="entry name" value="RNA_pol_sigma70_ECF_CS"/>
</dbReference>
<accession>A0A402CPR9</accession>
<dbReference type="Proteomes" id="UP000287394">
    <property type="component" value="Chromosome"/>
</dbReference>
<gene>
    <name evidence="8" type="primary">rpoE_3</name>
    <name evidence="8" type="ORF">CCAX7_49980</name>
</gene>
<evidence type="ECO:0000256" key="5">
    <source>
        <dbReference type="ARBA" id="ARBA00023163"/>
    </source>
</evidence>
<evidence type="ECO:0000313" key="9">
    <source>
        <dbReference type="Proteomes" id="UP000287394"/>
    </source>
</evidence>
<comment type="similarity">
    <text evidence="1 6">Belongs to the sigma-70 factor family. ECF subfamily.</text>
</comment>
<dbReference type="RefSeq" id="WP_119319369.1">
    <property type="nucleotide sequence ID" value="NZ_AP025739.1"/>
</dbReference>
<dbReference type="SUPFAM" id="SSF88659">
    <property type="entry name" value="Sigma3 and sigma4 domains of RNA polymerase sigma factors"/>
    <property type="match status" value="1"/>
</dbReference>
<sequence>MTTTTEAQNQQHETLVRAQRGDRKAFSRLMEPYRRELVAYCYRHVGSLAEAEDIAQEAFVRAYRAMETFEGRATPRAWLYKIAHNLSINHVQRRPSWESLADSEEAGRVETSIAAERAGQGREDVRLGFVALIQSLPPRQRAALVLRDVLGWSAEEAAQILGTTVPAVKNALARARQTLASLPHGDDPANVSDLAARDPEARDVVAQWADAFEKGNTARMVELLTEPQALQSPKTTVKNPRATGLAARAASQGKNPERVGKIDEAGARHGARQEPPGQAKTRGPDDGDSRDRRKVRTDAERQREK</sequence>
<dbReference type="InterPro" id="IPR039425">
    <property type="entry name" value="RNA_pol_sigma-70-like"/>
</dbReference>
<dbReference type="GO" id="GO:0003677">
    <property type="term" value="F:DNA binding"/>
    <property type="evidence" value="ECO:0007669"/>
    <property type="project" value="UniProtKB-KW"/>
</dbReference>
<reference evidence="8 9" key="1">
    <citation type="journal article" date="2019" name="Int. J. Syst. Evol. Microbiol.">
        <title>Capsulimonas corticalis gen. nov., sp. nov., an aerobic capsulated bacterium, of a novel bacterial order, Capsulimonadales ord. nov., of the class Armatimonadia of the phylum Armatimonadetes.</title>
        <authorList>
            <person name="Li J."/>
            <person name="Kudo C."/>
            <person name="Tonouchi A."/>
        </authorList>
    </citation>
    <scope>NUCLEOTIDE SEQUENCE [LARGE SCALE GENOMIC DNA]</scope>
    <source>
        <strain evidence="8 9">AX-7</strain>
    </source>
</reference>
<keyword evidence="9" id="KW-1185">Reference proteome</keyword>
<dbReference type="NCBIfam" id="TIGR02937">
    <property type="entry name" value="sigma70-ECF"/>
    <property type="match status" value="1"/>
</dbReference>
<dbReference type="Pfam" id="PF04542">
    <property type="entry name" value="Sigma70_r2"/>
    <property type="match status" value="1"/>
</dbReference>
<keyword evidence="3 6" id="KW-0731">Sigma factor</keyword>
<organism evidence="8 9">
    <name type="scientific">Capsulimonas corticalis</name>
    <dbReference type="NCBI Taxonomy" id="2219043"/>
    <lineage>
        <taxon>Bacteria</taxon>
        <taxon>Bacillati</taxon>
        <taxon>Armatimonadota</taxon>
        <taxon>Armatimonadia</taxon>
        <taxon>Capsulimonadales</taxon>
        <taxon>Capsulimonadaceae</taxon>
        <taxon>Capsulimonas</taxon>
    </lineage>
</organism>
<dbReference type="InterPro" id="IPR013249">
    <property type="entry name" value="RNA_pol_sigma70_r4_t2"/>
</dbReference>
<feature type="compositionally biased region" description="Basic and acidic residues" evidence="7">
    <location>
        <begin position="282"/>
        <end position="305"/>
    </location>
</feature>
<keyword evidence="2 6" id="KW-0805">Transcription regulation</keyword>
<dbReference type="PROSITE" id="PS01063">
    <property type="entry name" value="SIGMA70_ECF"/>
    <property type="match status" value="1"/>
</dbReference>
<evidence type="ECO:0000256" key="4">
    <source>
        <dbReference type="ARBA" id="ARBA00023125"/>
    </source>
</evidence>
<dbReference type="EMBL" id="AP025739">
    <property type="protein sequence ID" value="BDI32947.1"/>
    <property type="molecule type" value="Genomic_DNA"/>
</dbReference>
<evidence type="ECO:0000313" key="8">
    <source>
        <dbReference type="EMBL" id="BDI32947.1"/>
    </source>
</evidence>
<dbReference type="GO" id="GO:0016987">
    <property type="term" value="F:sigma factor activity"/>
    <property type="evidence" value="ECO:0007669"/>
    <property type="project" value="UniProtKB-KW"/>
</dbReference>
<keyword evidence="5 6" id="KW-0804">Transcription</keyword>
<dbReference type="InterPro" id="IPR036388">
    <property type="entry name" value="WH-like_DNA-bd_sf"/>
</dbReference>
<dbReference type="GO" id="GO:0006950">
    <property type="term" value="P:response to stress"/>
    <property type="evidence" value="ECO:0007669"/>
    <property type="project" value="UniProtKB-ARBA"/>
</dbReference>
<dbReference type="Gene3D" id="1.10.1740.10">
    <property type="match status" value="1"/>
</dbReference>
<evidence type="ECO:0000256" key="2">
    <source>
        <dbReference type="ARBA" id="ARBA00023015"/>
    </source>
</evidence>
<dbReference type="InterPro" id="IPR014284">
    <property type="entry name" value="RNA_pol_sigma-70_dom"/>
</dbReference>
<dbReference type="Gene3D" id="1.10.10.10">
    <property type="entry name" value="Winged helix-like DNA-binding domain superfamily/Winged helix DNA-binding domain"/>
    <property type="match status" value="1"/>
</dbReference>